<comment type="caution">
    <text evidence="4">The sequence shown here is derived from an EMBL/GenBank/DDBJ whole genome shotgun (WGS) entry which is preliminary data.</text>
</comment>
<dbReference type="InterPro" id="IPR003169">
    <property type="entry name" value="GYF"/>
</dbReference>
<dbReference type="EMBL" id="JBJJXI010000092">
    <property type="protein sequence ID" value="KAL3394470.1"/>
    <property type="molecule type" value="Genomic_DNA"/>
</dbReference>
<dbReference type="SUPFAM" id="SSF55277">
    <property type="entry name" value="GYF domain"/>
    <property type="match status" value="1"/>
</dbReference>
<evidence type="ECO:0000259" key="3">
    <source>
        <dbReference type="PROSITE" id="PS50829"/>
    </source>
</evidence>
<keyword evidence="1" id="KW-0175">Coiled coil</keyword>
<proteinExistence type="predicted"/>
<feature type="compositionally biased region" description="Basic and acidic residues" evidence="2">
    <location>
        <begin position="33"/>
        <end position="43"/>
    </location>
</feature>
<name>A0ABD2WP09_9HYME</name>
<dbReference type="InterPro" id="IPR035445">
    <property type="entry name" value="GYF-like_dom_sf"/>
</dbReference>
<dbReference type="FunFam" id="3.30.1490.40:FF:000005">
    <property type="entry name" value="CD2 antigen cytoplasmic tail-binding protein 2"/>
    <property type="match status" value="1"/>
</dbReference>
<feature type="region of interest" description="Disordered" evidence="2">
    <location>
        <begin position="244"/>
        <end position="263"/>
    </location>
</feature>
<dbReference type="Pfam" id="PF02213">
    <property type="entry name" value="GYF"/>
    <property type="match status" value="1"/>
</dbReference>
<evidence type="ECO:0000313" key="5">
    <source>
        <dbReference type="Proteomes" id="UP001627154"/>
    </source>
</evidence>
<dbReference type="Gene3D" id="3.30.1490.40">
    <property type="match status" value="1"/>
</dbReference>
<dbReference type="SMART" id="SM00444">
    <property type="entry name" value="GYF"/>
    <property type="match status" value="1"/>
</dbReference>
<feature type="region of interest" description="Disordered" evidence="2">
    <location>
        <begin position="1"/>
        <end position="59"/>
    </location>
</feature>
<keyword evidence="5" id="KW-1185">Reference proteome</keyword>
<evidence type="ECO:0000256" key="2">
    <source>
        <dbReference type="SAM" id="MobiDB-lite"/>
    </source>
</evidence>
<evidence type="ECO:0000256" key="1">
    <source>
        <dbReference type="SAM" id="Coils"/>
    </source>
</evidence>
<dbReference type="PANTHER" id="PTHR13138">
    <property type="entry name" value="PROTEIN LIN1"/>
    <property type="match status" value="1"/>
</dbReference>
<sequence length="328" mass="38268">MSKRKLDEYLETKEKPSFKHSLDSDEEDEEEKEEYHNVMSEKDIEGEEDGPSTLDTNHGFTAFNMKEELEEGHFDKEGHYHWKKDKEVRDNWLDNIDWVKDKVKEDENNEKNDADNDSDNDPDFMFDPTSLYKQILDYLKPGETVSKALCRLGKGKQKLTTAQRWKLKKDRNAVKNEDENSVAITKLTELANELLTRTGNMDIYQETHEKIQKKITEANKASTKIEAECDMFSDEFESKEKLKLKDSNDAEGSAPKDLNQKEDPLVTEVSWELKWSQEKEAEVHGPHTSEQMHTWSKEGYFKNGAWVRKIGQNGDFHSAARIDFELYI</sequence>
<accession>A0ABD2WP09</accession>
<dbReference type="AlphaFoldDB" id="A0ABD2WP09"/>
<feature type="region of interest" description="Disordered" evidence="2">
    <location>
        <begin position="104"/>
        <end position="124"/>
    </location>
</feature>
<dbReference type="PROSITE" id="PS50829">
    <property type="entry name" value="GYF"/>
    <property type="match status" value="1"/>
</dbReference>
<feature type="coiled-coil region" evidence="1">
    <location>
        <begin position="201"/>
        <end position="228"/>
    </location>
</feature>
<dbReference type="InterPro" id="IPR039905">
    <property type="entry name" value="CD2BP2/Lin1"/>
</dbReference>
<evidence type="ECO:0000313" key="4">
    <source>
        <dbReference type="EMBL" id="KAL3394470.1"/>
    </source>
</evidence>
<protein>
    <recommendedName>
        <fullName evidence="3">GYF domain-containing protein</fullName>
    </recommendedName>
</protein>
<gene>
    <name evidence="4" type="ORF">TKK_011474</name>
</gene>
<feature type="compositionally biased region" description="Basic and acidic residues" evidence="2">
    <location>
        <begin position="1"/>
        <end position="23"/>
    </location>
</feature>
<reference evidence="4 5" key="1">
    <citation type="journal article" date="2024" name="bioRxiv">
        <title>A reference genome for Trichogramma kaykai: A tiny desert-dwelling parasitoid wasp with competing sex-ratio distorters.</title>
        <authorList>
            <person name="Culotta J."/>
            <person name="Lindsey A.R."/>
        </authorList>
    </citation>
    <scope>NUCLEOTIDE SEQUENCE [LARGE SCALE GENOMIC DNA]</scope>
    <source>
        <strain evidence="4 5">KSX58</strain>
    </source>
</reference>
<feature type="compositionally biased region" description="Acidic residues" evidence="2">
    <location>
        <begin position="115"/>
        <end position="124"/>
    </location>
</feature>
<dbReference type="Proteomes" id="UP001627154">
    <property type="component" value="Unassembled WGS sequence"/>
</dbReference>
<feature type="compositionally biased region" description="Basic and acidic residues" evidence="2">
    <location>
        <begin position="104"/>
        <end position="114"/>
    </location>
</feature>
<dbReference type="PANTHER" id="PTHR13138:SF3">
    <property type="entry name" value="CD2 ANTIGEN CYTOPLASMIC TAIL-BINDING PROTEIN 2"/>
    <property type="match status" value="1"/>
</dbReference>
<organism evidence="4 5">
    <name type="scientific">Trichogramma kaykai</name>
    <dbReference type="NCBI Taxonomy" id="54128"/>
    <lineage>
        <taxon>Eukaryota</taxon>
        <taxon>Metazoa</taxon>
        <taxon>Ecdysozoa</taxon>
        <taxon>Arthropoda</taxon>
        <taxon>Hexapoda</taxon>
        <taxon>Insecta</taxon>
        <taxon>Pterygota</taxon>
        <taxon>Neoptera</taxon>
        <taxon>Endopterygota</taxon>
        <taxon>Hymenoptera</taxon>
        <taxon>Apocrita</taxon>
        <taxon>Proctotrupomorpha</taxon>
        <taxon>Chalcidoidea</taxon>
        <taxon>Trichogrammatidae</taxon>
        <taxon>Trichogramma</taxon>
    </lineage>
</organism>
<feature type="domain" description="GYF" evidence="3">
    <location>
        <begin position="268"/>
        <end position="328"/>
    </location>
</feature>